<dbReference type="Proteomes" id="UP000006334">
    <property type="component" value="Unassembled WGS sequence"/>
</dbReference>
<comment type="caution">
    <text evidence="2">The sequence shown here is derived from an EMBL/GenBank/DDBJ whole genome shotgun (WGS) entry which is preliminary data.</text>
</comment>
<dbReference type="eggNOG" id="COG3311">
    <property type="taxonomic scope" value="Bacteria"/>
</dbReference>
<sequence length="135" mass="14965">MSTHKNVNSPPSASDIELAHKGKQVLRKLISDNVSSYSIKVIRNDEEPKIIQLPAIAISLLADALNEISNGSSVKVIPQQPELTTQEAADVLNVSRPFLIKLLESGQIPFHRVGTHRRIKHKDIIEFTLNGDNKK</sequence>
<organism evidence="2 3">
    <name type="scientific">Aliiglaciecola lipolytica E3</name>
    <dbReference type="NCBI Taxonomy" id="1127673"/>
    <lineage>
        <taxon>Bacteria</taxon>
        <taxon>Pseudomonadati</taxon>
        <taxon>Pseudomonadota</taxon>
        <taxon>Gammaproteobacteria</taxon>
        <taxon>Alteromonadales</taxon>
        <taxon>Alteromonadaceae</taxon>
        <taxon>Aliiglaciecola</taxon>
    </lineage>
</organism>
<dbReference type="InterPro" id="IPR009061">
    <property type="entry name" value="DNA-bd_dom_put_sf"/>
</dbReference>
<feature type="domain" description="Helix-turn-helix" evidence="1">
    <location>
        <begin position="83"/>
        <end position="127"/>
    </location>
</feature>
<dbReference type="Pfam" id="PF12728">
    <property type="entry name" value="HTH_17"/>
    <property type="match status" value="1"/>
</dbReference>
<reference evidence="2 3" key="1">
    <citation type="journal article" date="2017" name="Antonie Van Leeuwenhoek">
        <title>Rhizobium rhizosphaerae sp. nov., a novel species isolated from rice rhizosphere.</title>
        <authorList>
            <person name="Zhao J.J."/>
            <person name="Zhang J."/>
            <person name="Zhang R.J."/>
            <person name="Zhang C.W."/>
            <person name="Yin H.Q."/>
            <person name="Zhang X.X."/>
        </authorList>
    </citation>
    <scope>NUCLEOTIDE SEQUENCE [LARGE SCALE GENOMIC DNA]</scope>
    <source>
        <strain evidence="2 3">E3</strain>
    </source>
</reference>
<evidence type="ECO:0000313" key="2">
    <source>
        <dbReference type="EMBL" id="GAC15001.1"/>
    </source>
</evidence>
<dbReference type="AlphaFoldDB" id="K6XTJ0"/>
<accession>K6XTJ0</accession>
<dbReference type="SUPFAM" id="SSF46955">
    <property type="entry name" value="Putative DNA-binding domain"/>
    <property type="match status" value="1"/>
</dbReference>
<proteinExistence type="predicted"/>
<keyword evidence="3" id="KW-1185">Reference proteome</keyword>
<dbReference type="NCBIfam" id="TIGR01764">
    <property type="entry name" value="excise"/>
    <property type="match status" value="1"/>
</dbReference>
<name>K6XTJ0_9ALTE</name>
<dbReference type="InterPro" id="IPR041657">
    <property type="entry name" value="HTH_17"/>
</dbReference>
<gene>
    <name evidence="2" type="ORF">GLIP_2375</name>
</gene>
<dbReference type="InterPro" id="IPR010093">
    <property type="entry name" value="SinI_DNA-bd"/>
</dbReference>
<evidence type="ECO:0000313" key="3">
    <source>
        <dbReference type="Proteomes" id="UP000006334"/>
    </source>
</evidence>
<evidence type="ECO:0000259" key="1">
    <source>
        <dbReference type="Pfam" id="PF12728"/>
    </source>
</evidence>
<protein>
    <recommendedName>
        <fullName evidence="1">Helix-turn-helix domain-containing protein</fullName>
    </recommendedName>
</protein>
<dbReference type="EMBL" id="BAEN01000042">
    <property type="protein sequence ID" value="GAC15001.1"/>
    <property type="molecule type" value="Genomic_DNA"/>
</dbReference>
<dbReference type="STRING" id="1127673.GLIP_2375"/>
<dbReference type="OrthoDB" id="26212at2"/>
<dbReference type="RefSeq" id="WP_008844806.1">
    <property type="nucleotide sequence ID" value="NZ_BAEN01000042.1"/>
</dbReference>
<dbReference type="GO" id="GO:0003677">
    <property type="term" value="F:DNA binding"/>
    <property type="evidence" value="ECO:0007669"/>
    <property type="project" value="InterPro"/>
</dbReference>